<evidence type="ECO:0000313" key="9">
    <source>
        <dbReference type="EMBL" id="KAF6028103.1"/>
    </source>
</evidence>
<evidence type="ECO:0000256" key="3">
    <source>
        <dbReference type="ARBA" id="ARBA00022490"/>
    </source>
</evidence>
<dbReference type="GO" id="GO:0005737">
    <property type="term" value="C:cytoplasm"/>
    <property type="evidence" value="ECO:0007669"/>
    <property type="project" value="UniProtKB-SubCell"/>
</dbReference>
<feature type="compositionally biased region" description="Basic and acidic residues" evidence="8">
    <location>
        <begin position="66"/>
        <end position="77"/>
    </location>
</feature>
<evidence type="ECO:0000256" key="6">
    <source>
        <dbReference type="ARBA" id="ARBA00023054"/>
    </source>
</evidence>
<evidence type="ECO:0000256" key="2">
    <source>
        <dbReference type="ARBA" id="ARBA00004496"/>
    </source>
</evidence>
<dbReference type="EMBL" id="VXIV02001990">
    <property type="protein sequence ID" value="KAF6028103.1"/>
    <property type="molecule type" value="Genomic_DNA"/>
</dbReference>
<comment type="caution">
    <text evidence="9">The sequence shown here is derived from an EMBL/GenBank/DDBJ whole genome shotgun (WGS) entry which is preliminary data.</text>
</comment>
<keyword evidence="5" id="KW-1133">Transmembrane helix</keyword>
<reference evidence="9" key="1">
    <citation type="submission" date="2020-06" db="EMBL/GenBank/DDBJ databases">
        <title>Draft genome of Bugula neritina, a colonial animal packing powerful symbionts and potential medicines.</title>
        <authorList>
            <person name="Rayko M."/>
        </authorList>
    </citation>
    <scope>NUCLEOTIDE SEQUENCE [LARGE SCALE GENOMIC DNA]</scope>
    <source>
        <strain evidence="9">Kwan_BN1</strain>
    </source>
</reference>
<dbReference type="GO" id="GO:0016020">
    <property type="term" value="C:membrane"/>
    <property type="evidence" value="ECO:0007669"/>
    <property type="project" value="UniProtKB-SubCell"/>
</dbReference>
<dbReference type="Proteomes" id="UP000593567">
    <property type="component" value="Unassembled WGS sequence"/>
</dbReference>
<accession>A0A7J7JQF5</accession>
<feature type="region of interest" description="Disordered" evidence="8">
    <location>
        <begin position="58"/>
        <end position="77"/>
    </location>
</feature>
<keyword evidence="10" id="KW-1185">Reference proteome</keyword>
<feature type="region of interest" description="Disordered" evidence="8">
    <location>
        <begin position="393"/>
        <end position="412"/>
    </location>
</feature>
<evidence type="ECO:0000256" key="8">
    <source>
        <dbReference type="SAM" id="MobiDB-lite"/>
    </source>
</evidence>
<sequence>MVCKHTTTEVTCGTSTPHNQYLSSTESFTADSQQYSSLMSGEPMASTQTCKQVESSLSENCPIKNNETEESKLEGEDPKPFLKSMAPDLTQTSNAVDLEKGEIAAEISHTSSPDLLKVDVLPAGREQRAHSVPARVEASELLVSQAQKGHDLSALETNASQDEEISDQSQTLIFGRFSSADELAASEQKAEELESKFVYMTATLSTQKETLDKRLEISERSKVSTEECLSNEVANLTAELKNLMNGELEKGLKEKLQSCEKHLQKIIPLFRTLANKSEVYGAVKQERKQLVASESMVMYVEHVKRLHARESTDHQATRLRLMKAQQEWSDVGDNSVNVNITRRSSTVGGSTQTLNKRRASVALTALPNILGGHGLKQLSMDPKSRFQQIVRRSSQSNHKYFRHPSTESDSGDYVELPGVTVNRGTCSN</sequence>
<keyword evidence="6" id="KW-0175">Coiled coil</keyword>
<keyword evidence="3" id="KW-0963">Cytoplasm</keyword>
<keyword evidence="4" id="KW-0812">Transmembrane</keyword>
<proteinExistence type="predicted"/>
<dbReference type="OrthoDB" id="10062605at2759"/>
<evidence type="ECO:0000256" key="4">
    <source>
        <dbReference type="ARBA" id="ARBA00022692"/>
    </source>
</evidence>
<evidence type="ECO:0000256" key="7">
    <source>
        <dbReference type="ARBA" id="ARBA00023136"/>
    </source>
</evidence>
<evidence type="ECO:0000256" key="5">
    <source>
        <dbReference type="ARBA" id="ARBA00022989"/>
    </source>
</evidence>
<name>A0A7J7JQF5_BUGNE</name>
<dbReference type="AlphaFoldDB" id="A0A7J7JQF5"/>
<dbReference type="PANTHER" id="PTHR15352">
    <property type="entry name" value="LYMPHOID-RESTRICTED MEMBRANE PROTEIN, JAW1"/>
    <property type="match status" value="1"/>
</dbReference>
<dbReference type="Pfam" id="PF05781">
    <property type="entry name" value="MRVI1"/>
    <property type="match status" value="1"/>
</dbReference>
<evidence type="ECO:0000256" key="1">
    <source>
        <dbReference type="ARBA" id="ARBA00004167"/>
    </source>
</evidence>
<gene>
    <name evidence="9" type="ORF">EB796_013582</name>
</gene>
<keyword evidence="7" id="KW-0472">Membrane</keyword>
<organism evidence="9 10">
    <name type="scientific">Bugula neritina</name>
    <name type="common">Brown bryozoan</name>
    <name type="synonym">Sertularia neritina</name>
    <dbReference type="NCBI Taxonomy" id="10212"/>
    <lineage>
        <taxon>Eukaryota</taxon>
        <taxon>Metazoa</taxon>
        <taxon>Spiralia</taxon>
        <taxon>Lophotrochozoa</taxon>
        <taxon>Bryozoa</taxon>
        <taxon>Gymnolaemata</taxon>
        <taxon>Cheilostomatida</taxon>
        <taxon>Flustrina</taxon>
        <taxon>Buguloidea</taxon>
        <taxon>Bugulidae</taxon>
        <taxon>Bugula</taxon>
    </lineage>
</organism>
<evidence type="ECO:0000313" key="10">
    <source>
        <dbReference type="Proteomes" id="UP000593567"/>
    </source>
</evidence>
<comment type="subcellular location">
    <subcellularLocation>
        <location evidence="2">Cytoplasm</location>
    </subcellularLocation>
    <subcellularLocation>
        <location evidence="1">Membrane</location>
        <topology evidence="1">Single-pass membrane protein</topology>
    </subcellularLocation>
</comment>
<dbReference type="PANTHER" id="PTHR15352:SF1">
    <property type="entry name" value="KASH5-LIKE COILED-COIL DOMAIN-CONTAINING PROTEIN"/>
    <property type="match status" value="1"/>
</dbReference>
<protein>
    <submittedName>
        <fullName evidence="9">LRMP</fullName>
    </submittedName>
</protein>
<dbReference type="InterPro" id="IPR008677">
    <property type="entry name" value="MRVI1"/>
</dbReference>